<reference evidence="6" key="21">
    <citation type="journal article" date="1999" name="J. Mol. Biol.">
        <title>Shope fibroma virus DNA topoisomerase catalyses holliday junction resolution and hairpin formation in vitro.</title>
        <authorList>
            <person name="Palaniyar N."/>
            <person name="Gerasimopoulos E."/>
            <person name="Evans D.H."/>
        </authorList>
    </citation>
    <scope>NUCLEOTIDE SEQUENCE [LARGE SCALE GENOMIC DNA]</scope>
    <source>
        <strain evidence="6">Kasza</strain>
    </source>
</reference>
<evidence type="ECO:0000256" key="1">
    <source>
        <dbReference type="ARBA" id="ARBA00004167"/>
    </source>
</evidence>
<reference evidence="6" key="13">
    <citation type="journal article" date="1992" name="J. Gen. Virol.">
        <title>Nucleotide sequence analysis of a unique near-terminal region of the tumorigenic poxvirus, Shope fibroma virus.</title>
        <authorList>
            <person name="Massung R.F."/>
            <person name="McFadden G."/>
            <person name="Moyer R.W."/>
        </authorList>
    </citation>
    <scope>NUCLEOTIDE SEQUENCE [LARGE SCALE GENOMIC DNA]</scope>
    <source>
        <strain evidence="6">Kasza</strain>
    </source>
</reference>
<dbReference type="KEGG" id="vg:1486918"/>
<dbReference type="EMBL" id="AF170722">
    <property type="protein sequence ID" value="AAF17957.1"/>
    <property type="molecule type" value="Genomic_DNA"/>
</dbReference>
<reference evidence="6" key="6">
    <citation type="journal article" date="1988" name="Virology">
        <title>Tumorigenic poxviruses: fine analysis of the recombination junctions in malignant rabbit fibroma virus, a recombinant between Shope fibroma virus and myxoma virus.</title>
        <authorList>
            <person name="Upton C."/>
            <person name="Macen J.L."/>
            <person name="Maranchuk R.A."/>
            <person name="DeLange A.M."/>
            <person name="McFadden G."/>
        </authorList>
    </citation>
    <scope>NUCLEOTIDE SEQUENCE [LARGE SCALE GENOMIC DNA]</scope>
    <source>
        <strain evidence="6">Kasza</strain>
    </source>
</reference>
<reference evidence="5 6" key="12">
    <citation type="journal article" date="1991" name="Virology">
        <title>Sequence and analysis of a portion of the genomes of Shope fibroma virus and malignant rabbit fibroma virus that is important for viral replication in lymphocytes.</title>
        <authorList>
            <person name="Strayer D.S."/>
            <person name="Jerng H.H."/>
            <person name="O'Connor K."/>
        </authorList>
    </citation>
    <scope>NUCLEOTIDE SEQUENCE [LARGE SCALE GENOMIC DNA]</scope>
    <source>
        <strain evidence="5 6">Kasza</strain>
    </source>
</reference>
<dbReference type="InterPro" id="IPR006872">
    <property type="entry name" value="Poxvirus_H7"/>
</dbReference>
<reference evidence="6" key="9">
    <citation type="journal article" date="1990" name="Virology">
        <title>Tumorigenic poxviruses: characterization of the expression of an epidermal growth factor related gene in Shope fibroma virus.</title>
        <authorList>
            <person name="Chang W."/>
            <person name="Macaulay C."/>
            <person name="Hu S.L."/>
            <person name="Tam J.P."/>
            <person name="McFadden G."/>
        </authorList>
    </citation>
    <scope>NUCLEOTIDE SEQUENCE [LARGE SCALE GENOMIC DNA]</scope>
    <source>
        <strain evidence="6">Kasza</strain>
    </source>
</reference>
<reference evidence="5 6" key="7">
    <citation type="journal article" date="1990" name="Virology">
        <title>Identification and DNA sequence of the Shope fibroma virus DNA topoisomerase gene.</title>
        <authorList>
            <person name="Upton C."/>
            <person name="Opgenorth A."/>
            <person name="Traktman P."/>
            <person name="McFadden G."/>
        </authorList>
    </citation>
    <scope>NUCLEOTIDE SEQUENCE [LARGE SCALE GENOMIC DNA]</scope>
    <source>
        <strain evidence="5 6">Kasza</strain>
    </source>
</reference>
<gene>
    <name evidence="5" type="primary">s075R</name>
</gene>
<reference evidence="6" key="2">
    <citation type="journal article" date="1986" name="J. Virol.">
        <title>Identification and nucleotide sequence of the thymidine kinase gene of Shope fibroma virus.</title>
        <authorList>
            <person name="Upton C."/>
            <person name="McFadden G."/>
        </authorList>
    </citation>
    <scope>NUCLEOTIDE SEQUENCE [LARGE SCALE GENOMIC DNA]</scope>
    <source>
        <strain evidence="6">Kasza</strain>
    </source>
</reference>
<comment type="subcellular location">
    <subcellularLocation>
        <location evidence="1">Membrane</location>
        <topology evidence="1">Single-pass membrane protein</topology>
    </subcellularLocation>
</comment>
<organism evidence="6">
    <name type="scientific">Rabbit fibroma virus (strain Kasza)</name>
    <name type="common">RFV</name>
    <name type="synonym">Shope fibroma virus (strain Kasza)</name>
    <dbReference type="NCBI Taxonomy" id="10272"/>
    <lineage>
        <taxon>Viruses</taxon>
        <taxon>Varidnaviria</taxon>
        <taxon>Bamfordvirae</taxon>
        <taxon>Nucleocytoviricota</taxon>
        <taxon>Pokkesviricetes</taxon>
        <taxon>Chitovirales</taxon>
        <taxon>Poxviridae</taxon>
        <taxon>Chordopoxvirinae</taxon>
        <taxon>Leporipoxvirus</taxon>
        <taxon>Leporipoxvirus shope</taxon>
        <taxon>Rabbit fibroma virus</taxon>
    </lineage>
</organism>
<reference evidence="6" key="14">
    <citation type="journal article" date="1992" name="Virus Res.">
        <title>Sequence and analysis of the BamHI 'D' fragment of Shope fibroma virus: comparison with similar regions of related poxviruses.</title>
        <authorList>
            <person name="Strayer D.S."/>
            <person name="Jerng H.H."/>
        </authorList>
    </citation>
    <scope>NUCLEOTIDE SEQUENCE [LARGE SCALE GENOMIC DNA]</scope>
    <source>
        <strain evidence="6">Kasza</strain>
    </source>
</reference>
<dbReference type="Proteomes" id="UP000000868">
    <property type="component" value="Segment"/>
</dbReference>
<evidence type="ECO:0000256" key="3">
    <source>
        <dbReference type="ARBA" id="ARBA00022989"/>
    </source>
</evidence>
<evidence type="ECO:0000256" key="4">
    <source>
        <dbReference type="ARBA" id="ARBA00023136"/>
    </source>
</evidence>
<accession>Q9Q8Z8</accession>
<dbReference type="Pfam" id="PF04787">
    <property type="entry name" value="Pox_H7"/>
    <property type="match status" value="1"/>
</dbReference>
<reference evidence="6" key="15">
    <citation type="journal article" date="1993" name="Proc. Natl. Acad. Sci. U.S.A.">
        <title>Identification of a poxvirus gene encoding a uracil-DNA glycosylase.</title>
        <authorList>
            <person name="Upton C."/>
            <person name="Stuart D.T."/>
            <person name="McFadden G."/>
        </authorList>
    </citation>
    <scope>NUCLEOTIDE SEQUENCE [LARGE SCALE GENOMIC DNA]</scope>
    <source>
        <strain evidence="6">Kasza</strain>
    </source>
</reference>
<reference evidence="6" key="22">
    <citation type="journal article" date="1999" name="J. Virol.">
        <title>Myxoma virus encodes an alpha2,3-sialyltransferase that enhances virulence.</title>
        <authorList>
            <person name="Jackson R.J."/>
            <person name="Hall D.F."/>
            <person name="Kerr P.J."/>
        </authorList>
    </citation>
    <scope>NUCLEOTIDE SEQUENCE [LARGE SCALE GENOMIC DNA]</scope>
    <source>
        <strain evidence="6">Kasza</strain>
    </source>
</reference>
<keyword evidence="4" id="KW-0472">Membrane</keyword>
<reference evidence="6" key="3">
    <citation type="journal article" date="1986" name="Mol. Cell. Biol.">
        <title>DNA sequence homology between the terminal inverted repeats of Shope fibroma virus and an endogenous cellular plasmid species.</title>
        <authorList>
            <person name="Upton C."/>
            <person name="McFadden G."/>
        </authorList>
    </citation>
    <scope>NUCLEOTIDE SEQUENCE [LARGE SCALE GENOMIC DNA]</scope>
    <source>
        <strain evidence="6">Kasza</strain>
    </source>
</reference>
<reference evidence="6" key="20">
    <citation type="journal article" date="1997" name="Virology">
        <title>The T1/35kDa family of poxvirus-secreted proteins bind chemokines and modulate leukocyte influx into virus-infected tissues.</title>
        <authorList>
            <person name="Graham K.A."/>
            <person name="Lalani A.S."/>
            <person name="Macen J.L."/>
            <person name="Ness T.L."/>
            <person name="Barry M."/>
            <person name="Liu L.Y."/>
            <person name="Lucas A."/>
            <person name="Clark-Lewis I."/>
            <person name="Moyer R.W."/>
            <person name="McFadden G."/>
        </authorList>
    </citation>
    <scope>NUCLEOTIDE SEQUENCE [LARGE SCALE GENOMIC DNA]</scope>
    <source>
        <strain evidence="6">Kasza</strain>
    </source>
</reference>
<dbReference type="RefSeq" id="NP_051964.1">
    <property type="nucleotide sequence ID" value="NC_001266.1"/>
</dbReference>
<reference evidence="6" key="19">
    <citation type="journal article" date="1995" name="Virology">
        <title>Species specificity of ectromelia virus and vaccinia virus interferon-gamma binding proteins.</title>
        <authorList>
            <person name="Mossman K."/>
            <person name="Upton C."/>
            <person name="Buller R.M."/>
            <person name="McFadden G."/>
        </authorList>
    </citation>
    <scope>NUCLEOTIDE SEQUENCE [LARGE SCALE GENOMIC DNA]</scope>
    <source>
        <strain evidence="6">Kasza</strain>
    </source>
</reference>
<reference evidence="6" key="18">
    <citation type="journal article" date="1995" name="Virology">
        <title>Myxoma virus and Shope fibroma virus encode dual-specificity tyrosine/serine phosphatases which are essential for virus viability.</title>
        <authorList>
            <person name="Mossman K."/>
            <person name="Ostergaard H."/>
            <person name="Upton C."/>
            <person name="McFadden G."/>
        </authorList>
    </citation>
    <scope>NUCLEOTIDE SEQUENCE [LARGE SCALE GENOMIC DNA]</scope>
    <source>
        <strain evidence="6">Kasza</strain>
    </source>
</reference>
<organismHost>
    <name type="scientific">Oryctolagus cuniculus</name>
    <name type="common">Rabbit</name>
    <dbReference type="NCBI Taxonomy" id="9986"/>
</organismHost>
<reference evidence="5 6" key="11">
    <citation type="journal article" date="1991" name="Virology">
        <title>Identification and DNA sequence of the large subunit of the capping enzyme from Shope fibroma virus.</title>
        <authorList>
            <person name="Upton C."/>
            <person name="Stuart D."/>
            <person name="McFadden G."/>
        </authorList>
    </citation>
    <scope>NUCLEOTIDE SEQUENCE [LARGE SCALE GENOMIC DNA]</scope>
    <source>
        <strain evidence="5 6">Kasza</strain>
    </source>
</reference>
<evidence type="ECO:0000256" key="2">
    <source>
        <dbReference type="ARBA" id="ARBA00022692"/>
    </source>
</evidence>
<dbReference type="GO" id="GO:0016020">
    <property type="term" value="C:membrane"/>
    <property type="evidence" value="ECO:0007669"/>
    <property type="project" value="UniProtKB-SubCell"/>
</dbReference>
<reference evidence="5 6" key="1">
    <citation type="journal article" date="1984" name="J. Virol.">
        <title>Tumorigenic poxviruses: construction of the composite physical map of the Shope fibroma virus genome.</title>
        <authorList>
            <person name="Delange A.M."/>
            <person name="Macaulay C."/>
            <person name="Block W."/>
            <person name="Mueller T."/>
            <person name="McFadden G."/>
        </authorList>
    </citation>
    <scope>NUCLEOTIDE SEQUENCE [LARGE SCALE GENOMIC DNA]</scope>
    <source>
        <strain evidence="5 6">Kasza</strain>
    </source>
</reference>
<keyword evidence="2" id="KW-0812">Transmembrane</keyword>
<proteinExistence type="predicted"/>
<reference evidence="6" key="8">
    <citation type="journal article" date="1990" name="Virology">
        <title>The complete DNA sequence of vaccinia virus.</title>
        <authorList>
            <person name="Goebel S.J."/>
            <person name="Johnson G.P."/>
            <person name="Perkus M.E."/>
            <person name="Davis S.W."/>
            <person name="Winslow J.P."/>
            <person name="Paoletti E."/>
        </authorList>
    </citation>
    <scope>NUCLEOTIDE SEQUENCE [LARGE SCALE GENOMIC DNA]</scope>
    <source>
        <strain evidence="6">Kasza</strain>
    </source>
</reference>
<evidence type="ECO:0000313" key="6">
    <source>
        <dbReference type="Proteomes" id="UP000000868"/>
    </source>
</evidence>
<sequence length="150" mass="17628">MDERLRTLALTFFSGELTTTDVMALKLHLLNTAPTDTVFCTDENNKFMIDYKYETCLTSHYLNKKTKVIQPNQYQKYSPTIATELTNYDIILEDVCSYINESKLLKRFVKLYKTTNRKQNIKIIEASKRLKIALNKGIDYDYIKEVFYHG</sequence>
<reference evidence="5 6" key="23">
    <citation type="journal article" date="1999" name="Virology">
        <title>The complete genome sequence of shope (Rabbit) fibroma virus.</title>
        <authorList>
            <person name="Willer D.O."/>
            <person name="McFadden G."/>
            <person name="Evans D.H."/>
        </authorList>
    </citation>
    <scope>NUCLEOTIDE SEQUENCE [LARGE SCALE GENOMIC DNA]</scope>
    <source>
        <strain evidence="5 6">Kasza</strain>
    </source>
</reference>
<keyword evidence="6" id="KW-1185">Reference proteome</keyword>
<reference evidence="6" key="16">
    <citation type="journal article" date="1994" name="J. Virol.">
        <title>A poxvirus protein with a RING finger motif binds zinc and localizes in virus factories.</title>
        <authorList>
            <person name="Upton C."/>
            <person name="Schiff L."/>
            <person name="Rice S.A."/>
            <person name="Dowdeswell T."/>
            <person name="Yang X."/>
            <person name="McFadden G."/>
        </authorList>
    </citation>
    <scope>NUCLEOTIDE SEQUENCE [LARGE SCALE GENOMIC DNA]</scope>
    <source>
        <strain evidence="6">Kasza</strain>
    </source>
</reference>
<protein>
    <submittedName>
        <fullName evidence="5">Gp075R</fullName>
    </submittedName>
</protein>
<reference evidence="6" key="10">
    <citation type="journal article" date="1991" name="Biochem. Biophys. Res. Commun.">
        <title>T2 open reading frame from the Shope fibroma virus encodes a soluble form of the TNF receptor.</title>
        <authorList>
            <person name="Smith C.A."/>
            <person name="Davis T."/>
            <person name="Wignall J.M."/>
            <person name="Din W.S."/>
            <person name="Farrah T."/>
            <person name="Upton C."/>
            <person name="McFadden G."/>
            <person name="Goodwin R.G."/>
        </authorList>
    </citation>
    <scope>NUCLEOTIDE SEQUENCE [LARGE SCALE GENOMIC DNA]</scope>
    <source>
        <strain evidence="6">Kasza</strain>
    </source>
</reference>
<reference evidence="6" key="5">
    <citation type="journal article" date="1987" name="Virology">
        <title>Tumorigenic poxviruses: genomic organization and DNA sequence of the telomeric region of the Shope fibroma virus genome.</title>
        <authorList>
            <person name="Upton C."/>
            <person name="DeLange A.M."/>
            <person name="McFadden G."/>
        </authorList>
    </citation>
    <scope>NUCLEOTIDE SEQUENCE [LARGE SCALE GENOMIC DNA]</scope>
    <source>
        <strain evidence="6">Kasza</strain>
    </source>
</reference>
<reference evidence="6" key="4">
    <citation type="journal article" date="1986" name="Virology">
        <title>Tumorigenic poxviruses: analysis of viral DNA sequences implicated in the tumorigenicity of Shope fibroma virus and malignant rabbit virus.</title>
        <authorList>
            <person name="Upton C."/>
            <person name="McFadden G."/>
        </authorList>
    </citation>
    <scope>NUCLEOTIDE SEQUENCE [LARGE SCALE GENOMIC DNA]</scope>
    <source>
        <strain evidence="6">Kasza</strain>
    </source>
</reference>
<keyword evidence="3" id="KW-1133">Transmembrane helix</keyword>
<name>Q9Q8Z8_RFVKA</name>
<reference evidence="6" key="17">
    <citation type="journal article" date="1994" name="Virology">
        <title>Characterization of the Shope fibroma virus DNA ligase gene.</title>
        <authorList>
            <person name="Parks R.J."/>
            <person name="Lichty B.D."/>
            <person name="Karakis C."/>
            <person name="Evans D.H."/>
        </authorList>
    </citation>
    <scope>NUCLEOTIDE SEQUENCE [LARGE SCALE GENOMIC DNA]</scope>
    <source>
        <strain evidence="6">Kasza</strain>
    </source>
</reference>
<evidence type="ECO:0000313" key="5">
    <source>
        <dbReference type="EMBL" id="AAF17957.1"/>
    </source>
</evidence>